<gene>
    <name evidence="7" type="ORF">DW016_05140</name>
</gene>
<evidence type="ECO:0000313" key="8">
    <source>
        <dbReference type="Proteomes" id="UP000261080"/>
    </source>
</evidence>
<accession>A0A3E3K4H6</accession>
<dbReference type="EMBL" id="QVLX01000002">
    <property type="protein sequence ID" value="RGE88891.1"/>
    <property type="molecule type" value="Genomic_DNA"/>
</dbReference>
<dbReference type="Gene3D" id="3.40.190.10">
    <property type="entry name" value="Periplasmic binding protein-like II"/>
    <property type="match status" value="1"/>
</dbReference>
<dbReference type="PROSITE" id="PS51257">
    <property type="entry name" value="PROKAR_LIPOPROTEIN"/>
    <property type="match status" value="1"/>
</dbReference>
<evidence type="ECO:0000256" key="2">
    <source>
        <dbReference type="ARBA" id="ARBA00022729"/>
    </source>
</evidence>
<comment type="caution">
    <text evidence="7">The sequence shown here is derived from an EMBL/GenBank/DDBJ whole genome shotgun (WGS) entry which is preliminary data.</text>
</comment>
<feature type="chain" id="PRO_5038591020" evidence="6">
    <location>
        <begin position="20"/>
        <end position="407"/>
    </location>
</feature>
<evidence type="ECO:0000256" key="3">
    <source>
        <dbReference type="ARBA" id="ARBA00023136"/>
    </source>
</evidence>
<feature type="signal peptide" evidence="6">
    <location>
        <begin position="1"/>
        <end position="19"/>
    </location>
</feature>
<evidence type="ECO:0000256" key="4">
    <source>
        <dbReference type="ARBA" id="ARBA00023139"/>
    </source>
</evidence>
<dbReference type="InterPro" id="IPR050490">
    <property type="entry name" value="Bact_solute-bd_prot1"/>
</dbReference>
<proteinExistence type="predicted"/>
<keyword evidence="3" id="KW-0472">Membrane</keyword>
<keyword evidence="1" id="KW-1003">Cell membrane</keyword>
<name>A0A3E3K4H6_9FIRM</name>
<dbReference type="SUPFAM" id="SSF53850">
    <property type="entry name" value="Periplasmic binding protein-like II"/>
    <property type="match status" value="1"/>
</dbReference>
<evidence type="ECO:0000313" key="7">
    <source>
        <dbReference type="EMBL" id="RGE88891.1"/>
    </source>
</evidence>
<dbReference type="PANTHER" id="PTHR43649">
    <property type="entry name" value="ARABINOSE-BINDING PROTEIN-RELATED"/>
    <property type="match status" value="1"/>
</dbReference>
<dbReference type="GeneID" id="97193805"/>
<evidence type="ECO:0000256" key="6">
    <source>
        <dbReference type="SAM" id="SignalP"/>
    </source>
</evidence>
<dbReference type="PANTHER" id="PTHR43649:SF33">
    <property type="entry name" value="POLYGALACTURONAN_RHAMNOGALACTURONAN-BINDING PROTEIN YTCQ"/>
    <property type="match status" value="1"/>
</dbReference>
<keyword evidence="5" id="KW-0449">Lipoprotein</keyword>
<sequence length="407" mass="45642">MKRKLAVVCIMALSATAILSGCGRSDKSGDGKTKIRFATWDVAEDVDKQQELVDKFNEEHDDIEVTLEAYGSDFDTKISAGMGSGDTPDVMYMWNYPSYYDGLEPLDEYISKEGDEYKSNFYDTLWDYNTMDGSIYGIPVGFTTHCLFYNKDIFDEAGIDYPTADWTWDDLQKAAKTISEKTDAKGFSFQMKPDPYDFEMYLWSNGSAYCSEDGKMDGNLNSDKSKEVFEMFQKMEKDEYATATEKDGTDEFRAGNTGMYVYGSWAIDTLNEDGVNYGVTTIPAFADAGQDSVSILSSSGLSMSKDSKHKDAAWEFIKYWTNEECNKARIGTELPVLNSVVESEGIMDQEEYAPFYTMLEQSKGHTPASFLMDSWSEVSENLSLTFEQIFNPSSLQDAGKALDGAVK</sequence>
<dbReference type="InterPro" id="IPR006059">
    <property type="entry name" value="SBP"/>
</dbReference>
<evidence type="ECO:0000256" key="5">
    <source>
        <dbReference type="ARBA" id="ARBA00023288"/>
    </source>
</evidence>
<dbReference type="Proteomes" id="UP000261080">
    <property type="component" value="Unassembled WGS sequence"/>
</dbReference>
<organism evidence="7 8">
    <name type="scientific">Sellimonas intestinalis</name>
    <dbReference type="NCBI Taxonomy" id="1653434"/>
    <lineage>
        <taxon>Bacteria</taxon>
        <taxon>Bacillati</taxon>
        <taxon>Bacillota</taxon>
        <taxon>Clostridia</taxon>
        <taxon>Lachnospirales</taxon>
        <taxon>Lachnospiraceae</taxon>
        <taxon>Sellimonas</taxon>
    </lineage>
</organism>
<dbReference type="CDD" id="cd13585">
    <property type="entry name" value="PBP2_TMBP_like"/>
    <property type="match status" value="1"/>
</dbReference>
<keyword evidence="2 6" id="KW-0732">Signal</keyword>
<dbReference type="RefSeq" id="WP_053769486.1">
    <property type="nucleotide sequence ID" value="NZ_CATZPC010000007.1"/>
</dbReference>
<reference evidence="7 8" key="1">
    <citation type="submission" date="2018-08" db="EMBL/GenBank/DDBJ databases">
        <title>A genome reference for cultivated species of the human gut microbiota.</title>
        <authorList>
            <person name="Zou Y."/>
            <person name="Xue W."/>
            <person name="Luo G."/>
        </authorList>
    </citation>
    <scope>NUCLEOTIDE SEQUENCE [LARGE SCALE GENOMIC DNA]</scope>
    <source>
        <strain evidence="7 8">AF37-2AT</strain>
    </source>
</reference>
<protein>
    <submittedName>
        <fullName evidence="7">Sugar ABC transporter substrate-binding protein</fullName>
    </submittedName>
</protein>
<keyword evidence="4" id="KW-0564">Palmitate</keyword>
<dbReference type="OrthoDB" id="362670at2"/>
<dbReference type="Pfam" id="PF01547">
    <property type="entry name" value="SBP_bac_1"/>
    <property type="match status" value="1"/>
</dbReference>
<keyword evidence="8" id="KW-1185">Reference proteome</keyword>
<evidence type="ECO:0000256" key="1">
    <source>
        <dbReference type="ARBA" id="ARBA00022475"/>
    </source>
</evidence>
<dbReference type="AlphaFoldDB" id="A0A3E3K4H6"/>